<name>A0A841CJI1_9PSEU</name>
<dbReference type="RefSeq" id="WP_184690612.1">
    <property type="nucleotide sequence ID" value="NZ_JACHJN010000003.1"/>
</dbReference>
<evidence type="ECO:0000313" key="1">
    <source>
        <dbReference type="EMBL" id="MBB5955806.1"/>
    </source>
</evidence>
<dbReference type="AlphaFoldDB" id="A0A841CJI1"/>
<keyword evidence="2" id="KW-1185">Reference proteome</keyword>
<sequence length="66" mass="7126">MGLGVEVDSFVQLEDDCTIKIEDLHSQYVHLRIGGSDTGLTLSLSEGALRKLAEKTAEALQPVEPT</sequence>
<reference evidence="1 2" key="1">
    <citation type="submission" date="2020-08" db="EMBL/GenBank/DDBJ databases">
        <title>Genomic Encyclopedia of Type Strains, Phase III (KMG-III): the genomes of soil and plant-associated and newly described type strains.</title>
        <authorList>
            <person name="Whitman W."/>
        </authorList>
    </citation>
    <scope>NUCLEOTIDE SEQUENCE [LARGE SCALE GENOMIC DNA]</scope>
    <source>
        <strain evidence="1 2">CECT 8640</strain>
    </source>
</reference>
<dbReference type="EMBL" id="JACHJN010000003">
    <property type="protein sequence ID" value="MBB5955806.1"/>
    <property type="molecule type" value="Genomic_DNA"/>
</dbReference>
<comment type="caution">
    <text evidence="1">The sequence shown here is derived from an EMBL/GenBank/DDBJ whole genome shotgun (WGS) entry which is preliminary data.</text>
</comment>
<gene>
    <name evidence="1" type="ORF">FHS29_002387</name>
</gene>
<organism evidence="1 2">
    <name type="scientific">Saccharothrix tamanrassetensis</name>
    <dbReference type="NCBI Taxonomy" id="1051531"/>
    <lineage>
        <taxon>Bacteria</taxon>
        <taxon>Bacillati</taxon>
        <taxon>Actinomycetota</taxon>
        <taxon>Actinomycetes</taxon>
        <taxon>Pseudonocardiales</taxon>
        <taxon>Pseudonocardiaceae</taxon>
        <taxon>Saccharothrix</taxon>
    </lineage>
</organism>
<evidence type="ECO:0000313" key="2">
    <source>
        <dbReference type="Proteomes" id="UP000547510"/>
    </source>
</evidence>
<dbReference type="Proteomes" id="UP000547510">
    <property type="component" value="Unassembled WGS sequence"/>
</dbReference>
<proteinExistence type="predicted"/>
<accession>A0A841CJI1</accession>
<protein>
    <submittedName>
        <fullName evidence="1">Uncharacterized protein</fullName>
    </submittedName>
</protein>